<dbReference type="EMBL" id="WHPN01000377">
    <property type="protein sequence ID" value="KAF4406234.1"/>
    <property type="molecule type" value="Genomic_DNA"/>
</dbReference>
<dbReference type="Proteomes" id="UP000621266">
    <property type="component" value="Unassembled WGS sequence"/>
</dbReference>
<dbReference type="Pfam" id="PF18029">
    <property type="entry name" value="Glyoxalase_6"/>
    <property type="match status" value="1"/>
</dbReference>
<dbReference type="Gene3D" id="3.10.180.10">
    <property type="entry name" value="2,3-Dihydroxybiphenyl 1,2-Dioxygenase, domain 1"/>
    <property type="match status" value="2"/>
</dbReference>
<name>A0ABQ7FEY7_9ACTN</name>
<evidence type="ECO:0000313" key="3">
    <source>
        <dbReference type="Proteomes" id="UP000621266"/>
    </source>
</evidence>
<dbReference type="PANTHER" id="PTHR33993:SF10">
    <property type="entry name" value="CONSERVED PROTEIN"/>
    <property type="match status" value="1"/>
</dbReference>
<sequence>MLTTDYVPGAPVWIDLGTPDIEAAVGFYGHVFGWVFESAGPGAGGYGMFKLGGETVAAIGPMSEEDSDPGWSLYFHTSDADATTRAVEQAGGTVELPPMGVFDLGRMAHYTDPAGARFAAWEPAGNGGLDAVGEPGTLCWTELYSTDAATARDFYRAVFGWVLQDAPVGGGLDYALVSPAGDGPDTSQGGIMQLPAENIAAGTTSDWHPYFEVADCDAALAAAAGRGGTVLIPAEHAPGVGRLAMLKDPFGAPFALLTPDTAA</sequence>
<organism evidence="2 3">
    <name type="scientific">Streptomyces lycii</name>
    <dbReference type="NCBI Taxonomy" id="2654337"/>
    <lineage>
        <taxon>Bacteria</taxon>
        <taxon>Bacillati</taxon>
        <taxon>Actinomycetota</taxon>
        <taxon>Actinomycetes</taxon>
        <taxon>Kitasatosporales</taxon>
        <taxon>Streptomycetaceae</taxon>
        <taxon>Streptomyces</taxon>
    </lineage>
</organism>
<proteinExistence type="predicted"/>
<evidence type="ECO:0000313" key="2">
    <source>
        <dbReference type="EMBL" id="KAF4406234.1"/>
    </source>
</evidence>
<dbReference type="PROSITE" id="PS51819">
    <property type="entry name" value="VOC"/>
    <property type="match status" value="2"/>
</dbReference>
<dbReference type="Pfam" id="PF00903">
    <property type="entry name" value="Glyoxalase"/>
    <property type="match status" value="1"/>
</dbReference>
<dbReference type="InterPro" id="IPR037523">
    <property type="entry name" value="VOC_core"/>
</dbReference>
<feature type="domain" description="VOC" evidence="1">
    <location>
        <begin position="137"/>
        <end position="259"/>
    </location>
</feature>
<gene>
    <name evidence="2" type="ORF">GCU69_26055</name>
</gene>
<protein>
    <submittedName>
        <fullName evidence="2">VOC family protein</fullName>
    </submittedName>
</protein>
<reference evidence="2 3" key="1">
    <citation type="submission" date="2019-10" db="EMBL/GenBank/DDBJ databases">
        <title>Streptomyces tenebrisbrunneis sp.nov., an endogenous actinomycete isolated from of Lycium ruthenicum.</title>
        <authorList>
            <person name="Ma L."/>
        </authorList>
    </citation>
    <scope>NUCLEOTIDE SEQUENCE [LARGE SCALE GENOMIC DNA]</scope>
    <source>
        <strain evidence="2 3">TRM 66187</strain>
    </source>
</reference>
<dbReference type="InterPro" id="IPR029068">
    <property type="entry name" value="Glyas_Bleomycin-R_OHBP_Dase"/>
</dbReference>
<dbReference type="InterPro" id="IPR052164">
    <property type="entry name" value="Anthracycline_SecMetBiosynth"/>
</dbReference>
<feature type="domain" description="VOC" evidence="1">
    <location>
        <begin position="10"/>
        <end position="123"/>
    </location>
</feature>
<evidence type="ECO:0000259" key="1">
    <source>
        <dbReference type="PROSITE" id="PS51819"/>
    </source>
</evidence>
<dbReference type="InterPro" id="IPR041581">
    <property type="entry name" value="Glyoxalase_6"/>
</dbReference>
<dbReference type="CDD" id="cd07247">
    <property type="entry name" value="SgaA_N_like"/>
    <property type="match status" value="2"/>
</dbReference>
<accession>A0ABQ7FEY7</accession>
<keyword evidence="3" id="KW-1185">Reference proteome</keyword>
<dbReference type="PANTHER" id="PTHR33993">
    <property type="entry name" value="GLYOXALASE-RELATED"/>
    <property type="match status" value="1"/>
</dbReference>
<dbReference type="InterPro" id="IPR004360">
    <property type="entry name" value="Glyas_Fos-R_dOase_dom"/>
</dbReference>
<dbReference type="SUPFAM" id="SSF54593">
    <property type="entry name" value="Glyoxalase/Bleomycin resistance protein/Dihydroxybiphenyl dioxygenase"/>
    <property type="match status" value="2"/>
</dbReference>
<comment type="caution">
    <text evidence="2">The sequence shown here is derived from an EMBL/GenBank/DDBJ whole genome shotgun (WGS) entry which is preliminary data.</text>
</comment>
<dbReference type="RefSeq" id="WP_156207319.1">
    <property type="nucleotide sequence ID" value="NZ_WHPN01000377.1"/>
</dbReference>